<proteinExistence type="inferred from homology"/>
<evidence type="ECO:0000259" key="6">
    <source>
        <dbReference type="Pfam" id="PF01385"/>
    </source>
</evidence>
<comment type="caution">
    <text evidence="8">The sequence shown here is derived from an EMBL/GenBank/DDBJ whole genome shotgun (WGS) entry which is preliminary data.</text>
</comment>
<organism evidence="8">
    <name type="scientific">Halomonas campaniensis</name>
    <dbReference type="NCBI Taxonomy" id="213554"/>
    <lineage>
        <taxon>Bacteria</taxon>
        <taxon>Pseudomonadati</taxon>
        <taxon>Pseudomonadota</taxon>
        <taxon>Gammaproteobacteria</taxon>
        <taxon>Oceanospirillales</taxon>
        <taxon>Halomonadaceae</taxon>
        <taxon>Halomonas</taxon>
    </lineage>
</organism>
<sequence>MKQTKTLKVRVRDKHAAQLNRMARSVNFCWNYLNELSSRAIRERGLFLSAYDLHPYTKGAGKELGLHSQTLQCIAAEYATRRKQFKKSRLSWRKSGGVRRSLGWIPVNTGAAKWKNGQVFHNGSYFKIWDSYGLSNYKFRSASFNEDARGRWYFNVVVDADIKPSLGQGAVGIDLGLKDIATCSNGEKLENSRFYRGMEEKLAIAQRSHNKKRTRAIHAQIANRRKDALHKFSRRLVNQYGEIIVGDVSSQKLVKTKMAKSVLDAGWGQLKTMLEYKCDHAGIVFKEVREAYTTRACSACGSLSGPQGVNGLRLRDWECVACGARHDRDVNAARNILSLALGHERPEVGIPVL</sequence>
<dbReference type="Pfam" id="PF01385">
    <property type="entry name" value="OrfB_IS605"/>
    <property type="match status" value="1"/>
</dbReference>
<dbReference type="AlphaFoldDB" id="A0A3D0KH11"/>
<dbReference type="Pfam" id="PF07282">
    <property type="entry name" value="Cas12f1-like_TNB"/>
    <property type="match status" value="1"/>
</dbReference>
<dbReference type="InterPro" id="IPR010095">
    <property type="entry name" value="Cas12f1-like_TNB"/>
</dbReference>
<name>A0A3D0KH11_9GAMM</name>
<evidence type="ECO:0000256" key="5">
    <source>
        <dbReference type="ARBA" id="ARBA00023172"/>
    </source>
</evidence>
<feature type="domain" description="Cas12f1-like TNB" evidence="7">
    <location>
        <begin position="267"/>
        <end position="336"/>
    </location>
</feature>
<dbReference type="EMBL" id="DOTR01000061">
    <property type="protein sequence ID" value="HCA02818.1"/>
    <property type="molecule type" value="Genomic_DNA"/>
</dbReference>
<keyword evidence="5" id="KW-0233">DNA recombination</keyword>
<accession>A0A3D0KH11</accession>
<reference evidence="8" key="1">
    <citation type="journal article" date="2018" name="Nat. Biotechnol.">
        <title>A standardized bacterial taxonomy based on genome phylogeny substantially revises the tree of life.</title>
        <authorList>
            <person name="Parks D.H."/>
            <person name="Chuvochina M."/>
            <person name="Waite D.W."/>
            <person name="Rinke C."/>
            <person name="Skarshewski A."/>
            <person name="Chaumeil P.A."/>
            <person name="Hugenholtz P."/>
        </authorList>
    </citation>
    <scope>NUCLEOTIDE SEQUENCE [LARGE SCALE GENOMIC DNA]</scope>
    <source>
        <strain evidence="8">UBA11284</strain>
    </source>
</reference>
<dbReference type="GO" id="GO:0003677">
    <property type="term" value="F:DNA binding"/>
    <property type="evidence" value="ECO:0007669"/>
    <property type="project" value="UniProtKB-KW"/>
</dbReference>
<comment type="similarity">
    <text evidence="2">In the N-terminal section; belongs to the transposase 2 family.</text>
</comment>
<dbReference type="GO" id="GO:0006310">
    <property type="term" value="P:DNA recombination"/>
    <property type="evidence" value="ECO:0007669"/>
    <property type="project" value="UniProtKB-KW"/>
</dbReference>
<feature type="domain" description="Probable transposase IS891/IS1136/IS1341" evidence="6">
    <location>
        <begin position="156"/>
        <end position="255"/>
    </location>
</feature>
<dbReference type="PANTHER" id="PTHR30405:SF11">
    <property type="entry name" value="RNA-GUIDED DNA ENDONUCLEASE RV2885C-RELATED"/>
    <property type="match status" value="1"/>
</dbReference>
<evidence type="ECO:0000256" key="2">
    <source>
        <dbReference type="ARBA" id="ARBA00011044"/>
    </source>
</evidence>
<dbReference type="NCBIfam" id="NF040570">
    <property type="entry name" value="guided_TnpB"/>
    <property type="match status" value="1"/>
</dbReference>
<dbReference type="GO" id="GO:0032196">
    <property type="term" value="P:transposition"/>
    <property type="evidence" value="ECO:0007669"/>
    <property type="project" value="UniProtKB-KW"/>
</dbReference>
<dbReference type="PANTHER" id="PTHR30405">
    <property type="entry name" value="TRANSPOSASE"/>
    <property type="match status" value="1"/>
</dbReference>
<gene>
    <name evidence="8" type="ORF">DEO68_11695</name>
</gene>
<evidence type="ECO:0000313" key="8">
    <source>
        <dbReference type="EMBL" id="HCA02818.1"/>
    </source>
</evidence>
<keyword evidence="4" id="KW-0238">DNA-binding</keyword>
<dbReference type="InterPro" id="IPR051399">
    <property type="entry name" value="RNA-guided_DNA_endo/Transpos"/>
</dbReference>
<evidence type="ECO:0000256" key="3">
    <source>
        <dbReference type="ARBA" id="ARBA00022578"/>
    </source>
</evidence>
<comment type="similarity">
    <text evidence="1">In the C-terminal section; belongs to the transposase 35 family.</text>
</comment>
<keyword evidence="3" id="KW-0815">Transposition</keyword>
<evidence type="ECO:0000256" key="1">
    <source>
        <dbReference type="ARBA" id="ARBA00008761"/>
    </source>
</evidence>
<dbReference type="InterPro" id="IPR001959">
    <property type="entry name" value="Transposase"/>
</dbReference>
<protein>
    <submittedName>
        <fullName evidence="8">Transposase</fullName>
    </submittedName>
</protein>
<evidence type="ECO:0000259" key="7">
    <source>
        <dbReference type="Pfam" id="PF07282"/>
    </source>
</evidence>
<evidence type="ECO:0000256" key="4">
    <source>
        <dbReference type="ARBA" id="ARBA00023125"/>
    </source>
</evidence>
<dbReference type="NCBIfam" id="TIGR01766">
    <property type="entry name" value="IS200/IS605 family accessory protein TnpB-like domain"/>
    <property type="match status" value="1"/>
</dbReference>